<feature type="region of interest" description="Disordered" evidence="1">
    <location>
        <begin position="1"/>
        <end position="66"/>
    </location>
</feature>
<sequence length="66" mass="7993">RVNMKKHYKERTFKNRDDMHGKMVDSNSDDDFQPPLLFMKRSRNNTQNDYPQLKRFKDNDESATVL</sequence>
<feature type="compositionally biased region" description="Basic and acidic residues" evidence="1">
    <location>
        <begin position="10"/>
        <end position="23"/>
    </location>
</feature>
<gene>
    <name evidence="2" type="ORF">CU098_012244</name>
</gene>
<organism evidence="2 3">
    <name type="scientific">Rhizopus stolonifer</name>
    <name type="common">Rhizopus nigricans</name>
    <dbReference type="NCBI Taxonomy" id="4846"/>
    <lineage>
        <taxon>Eukaryota</taxon>
        <taxon>Fungi</taxon>
        <taxon>Fungi incertae sedis</taxon>
        <taxon>Mucoromycota</taxon>
        <taxon>Mucoromycotina</taxon>
        <taxon>Mucoromycetes</taxon>
        <taxon>Mucorales</taxon>
        <taxon>Mucorineae</taxon>
        <taxon>Rhizopodaceae</taxon>
        <taxon>Rhizopus</taxon>
    </lineage>
</organism>
<proteinExistence type="predicted"/>
<name>A0A367KI41_RHIST</name>
<dbReference type="Proteomes" id="UP000253551">
    <property type="component" value="Unassembled WGS sequence"/>
</dbReference>
<protein>
    <submittedName>
        <fullName evidence="2">Uncharacterized protein</fullName>
    </submittedName>
</protein>
<evidence type="ECO:0000256" key="1">
    <source>
        <dbReference type="SAM" id="MobiDB-lite"/>
    </source>
</evidence>
<comment type="caution">
    <text evidence="2">The sequence shown here is derived from an EMBL/GenBank/DDBJ whole genome shotgun (WGS) entry which is preliminary data.</text>
</comment>
<accession>A0A367KI41</accession>
<reference evidence="2 3" key="1">
    <citation type="journal article" date="2018" name="G3 (Bethesda)">
        <title>Phylogenetic and Phylogenomic Definition of Rhizopus Species.</title>
        <authorList>
            <person name="Gryganskyi A.P."/>
            <person name="Golan J."/>
            <person name="Dolatabadi S."/>
            <person name="Mondo S."/>
            <person name="Robb S."/>
            <person name="Idnurm A."/>
            <person name="Muszewska A."/>
            <person name="Steczkiewicz K."/>
            <person name="Masonjones S."/>
            <person name="Liao H.L."/>
            <person name="Gajdeczka M.T."/>
            <person name="Anike F."/>
            <person name="Vuek A."/>
            <person name="Anishchenko I.M."/>
            <person name="Voigt K."/>
            <person name="de Hoog G.S."/>
            <person name="Smith M.E."/>
            <person name="Heitman J."/>
            <person name="Vilgalys R."/>
            <person name="Stajich J.E."/>
        </authorList>
    </citation>
    <scope>NUCLEOTIDE SEQUENCE [LARGE SCALE GENOMIC DNA]</scope>
    <source>
        <strain evidence="2 3">LSU 92-RS-03</strain>
    </source>
</reference>
<keyword evidence="3" id="KW-1185">Reference proteome</keyword>
<dbReference type="AlphaFoldDB" id="A0A367KI41"/>
<evidence type="ECO:0000313" key="2">
    <source>
        <dbReference type="EMBL" id="RCI01876.1"/>
    </source>
</evidence>
<dbReference type="EMBL" id="PJQM01001627">
    <property type="protein sequence ID" value="RCI01876.1"/>
    <property type="molecule type" value="Genomic_DNA"/>
</dbReference>
<feature type="non-terminal residue" evidence="2">
    <location>
        <position position="1"/>
    </location>
</feature>
<evidence type="ECO:0000313" key="3">
    <source>
        <dbReference type="Proteomes" id="UP000253551"/>
    </source>
</evidence>